<evidence type="ECO:0000313" key="1">
    <source>
        <dbReference type="EMBL" id="KAL2059546.1"/>
    </source>
</evidence>
<reference evidence="1 2" key="1">
    <citation type="submission" date="2024-09" db="EMBL/GenBank/DDBJ databases">
        <title>Rethinking Asexuality: The Enigmatic Case of Functional Sexual Genes in Lepraria (Stereocaulaceae).</title>
        <authorList>
            <person name="Doellman M."/>
            <person name="Sun Y."/>
            <person name="Barcenas-Pena A."/>
            <person name="Lumbsch H.T."/>
            <person name="Grewe F."/>
        </authorList>
    </citation>
    <scope>NUCLEOTIDE SEQUENCE [LARGE SCALE GENOMIC DNA]</scope>
    <source>
        <strain evidence="1 2">Grewe 0041</strain>
    </source>
</reference>
<name>A0ABR4BP10_9LECA</name>
<evidence type="ECO:0000313" key="2">
    <source>
        <dbReference type="Proteomes" id="UP001590951"/>
    </source>
</evidence>
<dbReference type="Proteomes" id="UP001590951">
    <property type="component" value="Unassembled WGS sequence"/>
</dbReference>
<gene>
    <name evidence="1" type="ORF">ABVK25_000839</name>
</gene>
<proteinExistence type="predicted"/>
<keyword evidence="2" id="KW-1185">Reference proteome</keyword>
<accession>A0ABR4BP10</accession>
<sequence>MKISLAQPSPDESTIYASIIEIESVLLQDFGQGDRTRQLLRFFMGAKIERCSSGGNTKLAFACRQAQTDGSCCSPRQRVCALHKRDRHKNLTVTSPERLNLCPISQRLSICKSQQRQFFVPLFET</sequence>
<protein>
    <submittedName>
        <fullName evidence="1">Uncharacterized protein</fullName>
    </submittedName>
</protein>
<comment type="caution">
    <text evidence="1">The sequence shown here is derived from an EMBL/GenBank/DDBJ whole genome shotgun (WGS) entry which is preliminary data.</text>
</comment>
<organism evidence="1 2">
    <name type="scientific">Lepraria finkii</name>
    <dbReference type="NCBI Taxonomy" id="1340010"/>
    <lineage>
        <taxon>Eukaryota</taxon>
        <taxon>Fungi</taxon>
        <taxon>Dikarya</taxon>
        <taxon>Ascomycota</taxon>
        <taxon>Pezizomycotina</taxon>
        <taxon>Lecanoromycetes</taxon>
        <taxon>OSLEUM clade</taxon>
        <taxon>Lecanoromycetidae</taxon>
        <taxon>Lecanorales</taxon>
        <taxon>Lecanorineae</taxon>
        <taxon>Stereocaulaceae</taxon>
        <taxon>Lepraria</taxon>
    </lineage>
</organism>
<dbReference type="EMBL" id="JBHFEH010000001">
    <property type="protein sequence ID" value="KAL2059546.1"/>
    <property type="molecule type" value="Genomic_DNA"/>
</dbReference>